<dbReference type="Pfam" id="PF09260">
    <property type="entry name" value="A_amylase_dom_C"/>
    <property type="match status" value="1"/>
</dbReference>
<evidence type="ECO:0000256" key="5">
    <source>
        <dbReference type="ARBA" id="ARBA00022723"/>
    </source>
</evidence>
<evidence type="ECO:0000256" key="11">
    <source>
        <dbReference type="ARBA" id="ARBA00023277"/>
    </source>
</evidence>
<evidence type="ECO:0000256" key="7">
    <source>
        <dbReference type="ARBA" id="ARBA00022801"/>
    </source>
</evidence>
<dbReference type="InterPro" id="IPR013780">
    <property type="entry name" value="Glyco_hydro_b"/>
</dbReference>
<dbReference type="SUPFAM" id="SSF51445">
    <property type="entry name" value="(Trans)glycosidases"/>
    <property type="match status" value="1"/>
</dbReference>
<keyword evidence="10" id="KW-0325">Glycoprotein</keyword>
<comment type="cofactor">
    <cofactor evidence="2">
        <name>Ca(2+)</name>
        <dbReference type="ChEBI" id="CHEBI:29108"/>
    </cofactor>
</comment>
<evidence type="ECO:0000313" key="15">
    <source>
        <dbReference type="EMBL" id="KAH0533736.1"/>
    </source>
</evidence>
<keyword evidence="9" id="KW-1015">Disulfide bond</keyword>
<dbReference type="EC" id="3.2.1.1" evidence="4"/>
<comment type="similarity">
    <text evidence="3">Belongs to the glycosyl hydrolase 13 family.</text>
</comment>
<sequence>MRKYYAINRAFSSPGGGNMHDLVQMMLEVGTRCRDVNLLGTFSENHDMPRFAHHTWDLALTLGIKTKLAKNVITFTILADGIPIIYQGQEQHLNGGSDPHNREALWLTNYATNSPLYQHISLLNRLRRHAIFQSSGAYSRTRSMVLYTDRSTLVMQKGEVVTVLSKRGLSGRRLEARVMGFVAGGVLIDVLRCAIELVDAGGGLKLVDEGLPK</sequence>
<keyword evidence="12" id="KW-0326">Glycosidase</keyword>
<evidence type="ECO:0000256" key="12">
    <source>
        <dbReference type="ARBA" id="ARBA00023295"/>
    </source>
</evidence>
<dbReference type="InterPro" id="IPR015340">
    <property type="entry name" value="A_amylase_C_dom"/>
</dbReference>
<evidence type="ECO:0000256" key="10">
    <source>
        <dbReference type="ARBA" id="ARBA00023180"/>
    </source>
</evidence>
<comment type="caution">
    <text evidence="15">The sequence shown here is derived from an EMBL/GenBank/DDBJ whole genome shotgun (WGS) entry which is preliminary data.</text>
</comment>
<keyword evidence="6" id="KW-0732">Signal</keyword>
<dbReference type="InterPro" id="IPR017853">
    <property type="entry name" value="GH"/>
</dbReference>
<name>A0A9P8I512_9PEZI</name>
<gene>
    <name evidence="15" type="ORF">FGG08_007581</name>
</gene>
<feature type="domain" description="Glycosyl hydrolase family 13 catalytic" evidence="13">
    <location>
        <begin position="19"/>
        <end position="95"/>
    </location>
</feature>
<dbReference type="GO" id="GO:0016052">
    <property type="term" value="P:carbohydrate catabolic process"/>
    <property type="evidence" value="ECO:0007669"/>
    <property type="project" value="InterPro"/>
</dbReference>
<evidence type="ECO:0000256" key="4">
    <source>
        <dbReference type="ARBA" id="ARBA00012595"/>
    </source>
</evidence>
<dbReference type="Gene3D" id="3.20.20.80">
    <property type="entry name" value="Glycosidases"/>
    <property type="match status" value="1"/>
</dbReference>
<evidence type="ECO:0000256" key="2">
    <source>
        <dbReference type="ARBA" id="ARBA00001913"/>
    </source>
</evidence>
<evidence type="ECO:0000256" key="6">
    <source>
        <dbReference type="ARBA" id="ARBA00022729"/>
    </source>
</evidence>
<reference evidence="15" key="1">
    <citation type="submission" date="2021-03" db="EMBL/GenBank/DDBJ databases">
        <title>Comparative genomics and phylogenomic investigation of the class Geoglossomycetes provide insights into ecological specialization and systematics.</title>
        <authorList>
            <person name="Melie T."/>
            <person name="Pirro S."/>
            <person name="Miller A.N."/>
            <person name="Quandt A."/>
        </authorList>
    </citation>
    <scope>NUCLEOTIDE SEQUENCE</scope>
    <source>
        <strain evidence="15">GBOQ0MN5Z8</strain>
    </source>
</reference>
<protein>
    <recommendedName>
        <fullName evidence="4">alpha-amylase</fullName>
        <ecNumber evidence="4">3.2.1.1</ecNumber>
    </recommendedName>
</protein>
<dbReference type="OrthoDB" id="204980at2759"/>
<dbReference type="Pfam" id="PF00128">
    <property type="entry name" value="Alpha-amylase"/>
    <property type="match status" value="1"/>
</dbReference>
<dbReference type="InterPro" id="IPR006047">
    <property type="entry name" value="GH13_cat_dom"/>
</dbReference>
<keyword evidence="5" id="KW-0479">Metal-binding</keyword>
<dbReference type="GO" id="GO:0004556">
    <property type="term" value="F:alpha-amylase activity"/>
    <property type="evidence" value="ECO:0007669"/>
    <property type="project" value="UniProtKB-EC"/>
</dbReference>
<evidence type="ECO:0000313" key="16">
    <source>
        <dbReference type="Proteomes" id="UP000698800"/>
    </source>
</evidence>
<dbReference type="Proteomes" id="UP000698800">
    <property type="component" value="Unassembled WGS sequence"/>
</dbReference>
<evidence type="ECO:0000259" key="14">
    <source>
        <dbReference type="Pfam" id="PF09260"/>
    </source>
</evidence>
<keyword evidence="8" id="KW-0106">Calcium</keyword>
<organism evidence="15 16">
    <name type="scientific">Glutinoglossum americanum</name>
    <dbReference type="NCBI Taxonomy" id="1670608"/>
    <lineage>
        <taxon>Eukaryota</taxon>
        <taxon>Fungi</taxon>
        <taxon>Dikarya</taxon>
        <taxon>Ascomycota</taxon>
        <taxon>Pezizomycotina</taxon>
        <taxon>Geoglossomycetes</taxon>
        <taxon>Geoglossales</taxon>
        <taxon>Geoglossaceae</taxon>
        <taxon>Glutinoglossum</taxon>
    </lineage>
</organism>
<evidence type="ECO:0000259" key="13">
    <source>
        <dbReference type="Pfam" id="PF00128"/>
    </source>
</evidence>
<dbReference type="GO" id="GO:0005509">
    <property type="term" value="F:calcium ion binding"/>
    <property type="evidence" value="ECO:0007669"/>
    <property type="project" value="InterPro"/>
</dbReference>
<keyword evidence="11" id="KW-0119">Carbohydrate metabolism</keyword>
<dbReference type="PANTHER" id="PTHR10357:SF215">
    <property type="entry name" value="ALPHA-AMYLASE 1"/>
    <property type="match status" value="1"/>
</dbReference>
<comment type="catalytic activity">
    <reaction evidence="1">
        <text>Endohydrolysis of (1-&gt;4)-alpha-D-glucosidic linkages in polysaccharides containing three or more (1-&gt;4)-alpha-linked D-glucose units.</text>
        <dbReference type="EC" id="3.2.1.1"/>
    </reaction>
</comment>
<proteinExistence type="inferred from homology"/>
<evidence type="ECO:0000256" key="3">
    <source>
        <dbReference type="ARBA" id="ARBA00008061"/>
    </source>
</evidence>
<dbReference type="PANTHER" id="PTHR10357">
    <property type="entry name" value="ALPHA-AMYLASE FAMILY MEMBER"/>
    <property type="match status" value="1"/>
</dbReference>
<evidence type="ECO:0000256" key="8">
    <source>
        <dbReference type="ARBA" id="ARBA00022837"/>
    </source>
</evidence>
<dbReference type="AlphaFoldDB" id="A0A9P8I512"/>
<evidence type="ECO:0000256" key="9">
    <source>
        <dbReference type="ARBA" id="ARBA00023157"/>
    </source>
</evidence>
<feature type="non-terminal residue" evidence="15">
    <location>
        <position position="213"/>
    </location>
</feature>
<keyword evidence="7" id="KW-0378">Hydrolase</keyword>
<accession>A0A9P8I512</accession>
<dbReference type="Gene3D" id="2.60.40.1180">
    <property type="entry name" value="Golgi alpha-mannosidase II"/>
    <property type="match status" value="1"/>
</dbReference>
<keyword evidence="16" id="KW-1185">Reference proteome</keyword>
<dbReference type="EMBL" id="JAGHQL010000367">
    <property type="protein sequence ID" value="KAH0533736.1"/>
    <property type="molecule type" value="Genomic_DNA"/>
</dbReference>
<feature type="domain" description="Alpha-amylase" evidence="14">
    <location>
        <begin position="146"/>
        <end position="212"/>
    </location>
</feature>
<evidence type="ECO:0000256" key="1">
    <source>
        <dbReference type="ARBA" id="ARBA00000548"/>
    </source>
</evidence>
<dbReference type="SUPFAM" id="SSF51011">
    <property type="entry name" value="Glycosyl hydrolase domain"/>
    <property type="match status" value="1"/>
</dbReference>